<sequence length="212" mass="24087">MTDKPLYHEGMRRLQDERDTRRIADRLEQVTVHTAFTEEDRAFIENCAMFFLATADIDGKPDCSYKGGLPGFVRVLDSDTIAFPDYDGNGMYRSLGNILVNPYIGLLFIDFENAQRIRVNGKAQVSADDPLRAEYPGSVFIIRVKAERIFPNCPRYIHKMQLVEHSVYAPKADYTPPVPGWKTSDNFRDALPARDRPEDKGDDSKDGPVKKP</sequence>
<dbReference type="EMBL" id="BAAAET010000004">
    <property type="protein sequence ID" value="GAA0698886.1"/>
    <property type="molecule type" value="Genomic_DNA"/>
</dbReference>
<accession>A0ABP3TFW5</accession>
<dbReference type="Proteomes" id="UP001499915">
    <property type="component" value="Unassembled WGS sequence"/>
</dbReference>
<feature type="region of interest" description="Disordered" evidence="1">
    <location>
        <begin position="175"/>
        <end position="212"/>
    </location>
</feature>
<dbReference type="PANTHER" id="PTHR42815:SF2">
    <property type="entry name" value="FAD-BINDING, PUTATIVE (AFU_ORTHOLOGUE AFUA_6G07600)-RELATED"/>
    <property type="match status" value="1"/>
</dbReference>
<dbReference type="RefSeq" id="WP_343807587.1">
    <property type="nucleotide sequence ID" value="NZ_BAAAET010000004.1"/>
</dbReference>
<evidence type="ECO:0000259" key="2">
    <source>
        <dbReference type="Pfam" id="PF01243"/>
    </source>
</evidence>
<evidence type="ECO:0000256" key="1">
    <source>
        <dbReference type="SAM" id="MobiDB-lite"/>
    </source>
</evidence>
<feature type="compositionally biased region" description="Basic and acidic residues" evidence="1">
    <location>
        <begin position="185"/>
        <end position="212"/>
    </location>
</feature>
<dbReference type="InterPro" id="IPR011576">
    <property type="entry name" value="Pyridox_Oxase_N"/>
</dbReference>
<dbReference type="Pfam" id="PF01243">
    <property type="entry name" value="PNPOx_N"/>
    <property type="match status" value="1"/>
</dbReference>
<protein>
    <recommendedName>
        <fullName evidence="2">Pyridoxamine 5'-phosphate oxidase N-terminal domain-containing protein</fullName>
    </recommendedName>
</protein>
<proteinExistence type="predicted"/>
<feature type="domain" description="Pyridoxamine 5'-phosphate oxidase N-terminal" evidence="2">
    <location>
        <begin position="36"/>
        <end position="135"/>
    </location>
</feature>
<dbReference type="PANTHER" id="PTHR42815">
    <property type="entry name" value="FAD-BINDING, PUTATIVE (AFU_ORTHOLOGUE AFUA_6G07600)-RELATED"/>
    <property type="match status" value="1"/>
</dbReference>
<organism evidence="3 4">
    <name type="scientific">Marinobacterium maritimum</name>
    <dbReference type="NCBI Taxonomy" id="500162"/>
    <lineage>
        <taxon>Bacteria</taxon>
        <taxon>Pseudomonadati</taxon>
        <taxon>Pseudomonadota</taxon>
        <taxon>Gammaproteobacteria</taxon>
        <taxon>Oceanospirillales</taxon>
        <taxon>Oceanospirillaceae</taxon>
        <taxon>Marinobacterium</taxon>
    </lineage>
</organism>
<gene>
    <name evidence="3" type="ORF">GCM10009104_29360</name>
</gene>
<keyword evidence="4" id="KW-1185">Reference proteome</keyword>
<name>A0ABP3TFW5_9GAMM</name>
<dbReference type="SUPFAM" id="SSF50475">
    <property type="entry name" value="FMN-binding split barrel"/>
    <property type="match status" value="1"/>
</dbReference>
<dbReference type="Gene3D" id="2.30.110.10">
    <property type="entry name" value="Electron Transport, Fmn-binding Protein, Chain A"/>
    <property type="match status" value="1"/>
</dbReference>
<comment type="caution">
    <text evidence="3">The sequence shown here is derived from an EMBL/GenBank/DDBJ whole genome shotgun (WGS) entry which is preliminary data.</text>
</comment>
<reference evidence="4" key="1">
    <citation type="journal article" date="2019" name="Int. J. Syst. Evol. Microbiol.">
        <title>The Global Catalogue of Microorganisms (GCM) 10K type strain sequencing project: providing services to taxonomists for standard genome sequencing and annotation.</title>
        <authorList>
            <consortium name="The Broad Institute Genomics Platform"/>
            <consortium name="The Broad Institute Genome Sequencing Center for Infectious Disease"/>
            <person name="Wu L."/>
            <person name="Ma J."/>
        </authorList>
    </citation>
    <scope>NUCLEOTIDE SEQUENCE [LARGE SCALE GENOMIC DNA]</scope>
    <source>
        <strain evidence="4">JCM 15134</strain>
    </source>
</reference>
<dbReference type="InterPro" id="IPR012349">
    <property type="entry name" value="Split_barrel_FMN-bd"/>
</dbReference>
<evidence type="ECO:0000313" key="3">
    <source>
        <dbReference type="EMBL" id="GAA0698886.1"/>
    </source>
</evidence>
<evidence type="ECO:0000313" key="4">
    <source>
        <dbReference type="Proteomes" id="UP001499915"/>
    </source>
</evidence>